<protein>
    <submittedName>
        <fullName evidence="10">Inner membrane ABC transporter permease protein YdcV</fullName>
    </submittedName>
</protein>
<keyword evidence="11" id="KW-1185">Reference proteome</keyword>
<comment type="subcellular location">
    <subcellularLocation>
        <location evidence="1 8">Cell membrane</location>
        <topology evidence="1 8">Multi-pass membrane protein</topology>
    </subcellularLocation>
</comment>
<evidence type="ECO:0000256" key="5">
    <source>
        <dbReference type="ARBA" id="ARBA00022692"/>
    </source>
</evidence>
<keyword evidence="3 8" id="KW-0813">Transport</keyword>
<evidence type="ECO:0000256" key="3">
    <source>
        <dbReference type="ARBA" id="ARBA00022448"/>
    </source>
</evidence>
<keyword evidence="5 8" id="KW-0812">Transmembrane</keyword>
<dbReference type="GO" id="GO:0055085">
    <property type="term" value="P:transmembrane transport"/>
    <property type="evidence" value="ECO:0007669"/>
    <property type="project" value="InterPro"/>
</dbReference>
<gene>
    <name evidence="10" type="primary">ydcV_2</name>
    <name evidence="10" type="ORF">LEUCIP111803_00951</name>
</gene>
<evidence type="ECO:0000259" key="9">
    <source>
        <dbReference type="PROSITE" id="PS50928"/>
    </source>
</evidence>
<dbReference type="Proteomes" id="UP000693892">
    <property type="component" value="Unassembled WGS sequence"/>
</dbReference>
<sequence>MTEHGIGTDPTMKPIDPATAPTTTVLRTMGERSAPRGRRRRGVGWLHVPLWLGYLFLYLPIVVVVVMSFNASKNLFVWRGFSLDWYASLFHNRAMLEGLGNTLIVAISVTVISTVLGTLLAVGIHRYTKGGLIRAFSIAPALLPDLLLGIGLLSFYSLITFTLGLHSVVIAHSVFATAFVTAIVLARIASIDESLEEASRDLGASPVRTFLRITLPQLMPGIVAGAMLAFTLSLDEFVIAYFTAAPTTPTLPIVIYSTVRFGVTPEVNALATLLLLVSIVTILAAQRLTRIGSPKESE</sequence>
<organism evidence="10 11">
    <name type="scientific">Leucobacter soli</name>
    <dbReference type="NCBI Taxonomy" id="2812850"/>
    <lineage>
        <taxon>Bacteria</taxon>
        <taxon>Bacillati</taxon>
        <taxon>Actinomycetota</taxon>
        <taxon>Actinomycetes</taxon>
        <taxon>Micrococcales</taxon>
        <taxon>Microbacteriaceae</taxon>
        <taxon>Leucobacter</taxon>
    </lineage>
</organism>
<evidence type="ECO:0000313" key="10">
    <source>
        <dbReference type="EMBL" id="CAG7606627.1"/>
    </source>
</evidence>
<feature type="transmembrane region" description="Helical" evidence="8">
    <location>
        <begin position="210"/>
        <end position="232"/>
    </location>
</feature>
<dbReference type="PROSITE" id="PS50928">
    <property type="entry name" value="ABC_TM1"/>
    <property type="match status" value="1"/>
</dbReference>
<evidence type="ECO:0000256" key="8">
    <source>
        <dbReference type="RuleBase" id="RU363032"/>
    </source>
</evidence>
<evidence type="ECO:0000256" key="4">
    <source>
        <dbReference type="ARBA" id="ARBA00022475"/>
    </source>
</evidence>
<evidence type="ECO:0000256" key="6">
    <source>
        <dbReference type="ARBA" id="ARBA00022989"/>
    </source>
</evidence>
<accession>A0A916NGD7</accession>
<dbReference type="PANTHER" id="PTHR43848:SF2">
    <property type="entry name" value="PUTRESCINE TRANSPORT SYSTEM PERMEASE PROTEIN POTI"/>
    <property type="match status" value="1"/>
</dbReference>
<comment type="caution">
    <text evidence="10">The sequence shown here is derived from an EMBL/GenBank/DDBJ whole genome shotgun (WGS) entry which is preliminary data.</text>
</comment>
<dbReference type="PANTHER" id="PTHR43848">
    <property type="entry name" value="PUTRESCINE TRANSPORT SYSTEM PERMEASE PROTEIN POTI"/>
    <property type="match status" value="1"/>
</dbReference>
<dbReference type="RefSeq" id="WP_218114572.1">
    <property type="nucleotide sequence ID" value="NZ_CAJVAP010000008.1"/>
</dbReference>
<keyword evidence="4" id="KW-1003">Cell membrane</keyword>
<dbReference type="GO" id="GO:0005886">
    <property type="term" value="C:plasma membrane"/>
    <property type="evidence" value="ECO:0007669"/>
    <property type="project" value="UniProtKB-SubCell"/>
</dbReference>
<evidence type="ECO:0000313" key="11">
    <source>
        <dbReference type="Proteomes" id="UP000693892"/>
    </source>
</evidence>
<feature type="transmembrane region" description="Helical" evidence="8">
    <location>
        <begin position="103"/>
        <end position="124"/>
    </location>
</feature>
<feature type="transmembrane region" description="Helical" evidence="8">
    <location>
        <begin position="48"/>
        <end position="69"/>
    </location>
</feature>
<dbReference type="CDD" id="cd06261">
    <property type="entry name" value="TM_PBP2"/>
    <property type="match status" value="1"/>
</dbReference>
<keyword evidence="7 8" id="KW-0472">Membrane</keyword>
<evidence type="ECO:0000256" key="2">
    <source>
        <dbReference type="ARBA" id="ARBA00007069"/>
    </source>
</evidence>
<comment type="similarity">
    <text evidence="2">Belongs to the binding-protein-dependent transport system permease family. CysTW subfamily.</text>
</comment>
<evidence type="ECO:0000256" key="7">
    <source>
        <dbReference type="ARBA" id="ARBA00023136"/>
    </source>
</evidence>
<reference evidence="10" key="1">
    <citation type="submission" date="2021-06" db="EMBL/GenBank/DDBJ databases">
        <authorList>
            <person name="Criscuolo A."/>
        </authorList>
    </citation>
    <scope>NUCLEOTIDE SEQUENCE</scope>
    <source>
        <strain evidence="10">CIP111803</strain>
    </source>
</reference>
<feature type="transmembrane region" description="Helical" evidence="8">
    <location>
        <begin position="267"/>
        <end position="285"/>
    </location>
</feature>
<evidence type="ECO:0000256" key="1">
    <source>
        <dbReference type="ARBA" id="ARBA00004651"/>
    </source>
</evidence>
<dbReference type="InterPro" id="IPR051789">
    <property type="entry name" value="Bact_Polyamine_Transport"/>
</dbReference>
<dbReference type="EMBL" id="CAJVAP010000008">
    <property type="protein sequence ID" value="CAG7606627.1"/>
    <property type="molecule type" value="Genomic_DNA"/>
</dbReference>
<keyword evidence="6 8" id="KW-1133">Transmembrane helix</keyword>
<dbReference type="InterPro" id="IPR000515">
    <property type="entry name" value="MetI-like"/>
</dbReference>
<dbReference type="Pfam" id="PF00528">
    <property type="entry name" value="BPD_transp_1"/>
    <property type="match status" value="1"/>
</dbReference>
<feature type="transmembrane region" description="Helical" evidence="8">
    <location>
        <begin position="136"/>
        <end position="159"/>
    </location>
</feature>
<dbReference type="AlphaFoldDB" id="A0A916NGD7"/>
<name>A0A916NGD7_9MICO</name>
<feature type="transmembrane region" description="Helical" evidence="8">
    <location>
        <begin position="165"/>
        <end position="189"/>
    </location>
</feature>
<feature type="domain" description="ABC transmembrane type-1" evidence="9">
    <location>
        <begin position="99"/>
        <end position="285"/>
    </location>
</feature>
<proteinExistence type="inferred from homology"/>